<proteinExistence type="predicted"/>
<evidence type="ECO:0000313" key="3">
    <source>
        <dbReference type="Proteomes" id="UP001310022"/>
    </source>
</evidence>
<protein>
    <recommendedName>
        <fullName evidence="4">Lipoprotein</fullName>
    </recommendedName>
</protein>
<evidence type="ECO:0000313" key="2">
    <source>
        <dbReference type="EMBL" id="GJM60601.1"/>
    </source>
</evidence>
<evidence type="ECO:0008006" key="4">
    <source>
        <dbReference type="Google" id="ProtNLM"/>
    </source>
</evidence>
<organism evidence="2 3">
    <name type="scientific">Persicobacter diffluens</name>
    <dbReference type="NCBI Taxonomy" id="981"/>
    <lineage>
        <taxon>Bacteria</taxon>
        <taxon>Pseudomonadati</taxon>
        <taxon>Bacteroidota</taxon>
        <taxon>Cytophagia</taxon>
        <taxon>Cytophagales</taxon>
        <taxon>Persicobacteraceae</taxon>
        <taxon>Persicobacter</taxon>
    </lineage>
</organism>
<feature type="signal peptide" evidence="1">
    <location>
        <begin position="1"/>
        <end position="19"/>
    </location>
</feature>
<dbReference type="AlphaFoldDB" id="A0AAN4VX21"/>
<accession>A0AAN4VX21</accession>
<gene>
    <name evidence="2" type="ORF">PEDI_11530</name>
</gene>
<sequence length="96" mass="10901">MIKRYISLLFLSLIFTACTGEGNLAIDQQDALIAEFQTAVEQFRLNTTDCEQIQQLLETSKKLEDHPVFLELLKEQDLSKDSFFELGALVKAKNCS</sequence>
<keyword evidence="3" id="KW-1185">Reference proteome</keyword>
<dbReference type="Proteomes" id="UP001310022">
    <property type="component" value="Unassembled WGS sequence"/>
</dbReference>
<feature type="chain" id="PRO_5042827500" description="Lipoprotein" evidence="1">
    <location>
        <begin position="20"/>
        <end position="96"/>
    </location>
</feature>
<dbReference type="EMBL" id="BQKE01000001">
    <property type="protein sequence ID" value="GJM60601.1"/>
    <property type="molecule type" value="Genomic_DNA"/>
</dbReference>
<evidence type="ECO:0000256" key="1">
    <source>
        <dbReference type="SAM" id="SignalP"/>
    </source>
</evidence>
<name>A0AAN4VX21_9BACT</name>
<dbReference type="PROSITE" id="PS51257">
    <property type="entry name" value="PROKAR_LIPOPROTEIN"/>
    <property type="match status" value="1"/>
</dbReference>
<comment type="caution">
    <text evidence="2">The sequence shown here is derived from an EMBL/GenBank/DDBJ whole genome shotgun (WGS) entry which is preliminary data.</text>
</comment>
<reference evidence="2 3" key="1">
    <citation type="submission" date="2021-12" db="EMBL/GenBank/DDBJ databases">
        <title>Genome sequencing of bacteria with rrn-lacking chromosome and rrn-plasmid.</title>
        <authorList>
            <person name="Anda M."/>
            <person name="Iwasaki W."/>
        </authorList>
    </citation>
    <scope>NUCLEOTIDE SEQUENCE [LARGE SCALE GENOMIC DNA]</scope>
    <source>
        <strain evidence="2 3">NBRC 15940</strain>
    </source>
</reference>
<keyword evidence="1" id="KW-0732">Signal</keyword>